<dbReference type="EMBL" id="LAZR01005055">
    <property type="protein sequence ID" value="KKN03254.1"/>
    <property type="molecule type" value="Genomic_DNA"/>
</dbReference>
<protein>
    <submittedName>
        <fullName evidence="1">Uncharacterized protein</fullName>
    </submittedName>
</protein>
<reference evidence="1" key="1">
    <citation type="journal article" date="2015" name="Nature">
        <title>Complex archaea that bridge the gap between prokaryotes and eukaryotes.</title>
        <authorList>
            <person name="Spang A."/>
            <person name="Saw J.H."/>
            <person name="Jorgensen S.L."/>
            <person name="Zaremba-Niedzwiedzka K."/>
            <person name="Martijn J."/>
            <person name="Lind A.E."/>
            <person name="van Eijk R."/>
            <person name="Schleper C."/>
            <person name="Guy L."/>
            <person name="Ettema T.J."/>
        </authorList>
    </citation>
    <scope>NUCLEOTIDE SEQUENCE</scope>
</reference>
<dbReference type="AlphaFoldDB" id="A0A0F9MBW9"/>
<proteinExistence type="predicted"/>
<gene>
    <name evidence="1" type="ORF">LCGC14_1109660</name>
</gene>
<sequence>MTKDRTLTTFKYKDKEVTLT</sequence>
<accession>A0A0F9MBW9</accession>
<evidence type="ECO:0000313" key="1">
    <source>
        <dbReference type="EMBL" id="KKN03254.1"/>
    </source>
</evidence>
<feature type="non-terminal residue" evidence="1">
    <location>
        <position position="20"/>
    </location>
</feature>
<comment type="caution">
    <text evidence="1">The sequence shown here is derived from an EMBL/GenBank/DDBJ whole genome shotgun (WGS) entry which is preliminary data.</text>
</comment>
<organism evidence="1">
    <name type="scientific">marine sediment metagenome</name>
    <dbReference type="NCBI Taxonomy" id="412755"/>
    <lineage>
        <taxon>unclassified sequences</taxon>
        <taxon>metagenomes</taxon>
        <taxon>ecological metagenomes</taxon>
    </lineage>
</organism>
<name>A0A0F9MBW9_9ZZZZ</name>